<dbReference type="EMBL" id="LR134289">
    <property type="protein sequence ID" value="VEE06666.1"/>
    <property type="molecule type" value="Genomic_DNA"/>
</dbReference>
<evidence type="ECO:0000259" key="2">
    <source>
        <dbReference type="Pfam" id="PF12680"/>
    </source>
</evidence>
<accession>A0A3S4MPA2</accession>
<dbReference type="InterPro" id="IPR032710">
    <property type="entry name" value="NTF2-like_dom_sf"/>
</dbReference>
<dbReference type="InterPro" id="IPR037401">
    <property type="entry name" value="SnoaL-like"/>
</dbReference>
<dbReference type="Gene3D" id="3.10.450.50">
    <property type="match status" value="2"/>
</dbReference>
<dbReference type="OrthoDB" id="6657864at2"/>
<dbReference type="Proteomes" id="UP000279227">
    <property type="component" value="Chromosome"/>
</dbReference>
<dbReference type="AlphaFoldDB" id="A0A3S4MPA2"/>
<proteinExistence type="predicted"/>
<dbReference type="SUPFAM" id="SSF54427">
    <property type="entry name" value="NTF2-like"/>
    <property type="match status" value="2"/>
</dbReference>
<name>A0A3S4MPA2_CHRGE</name>
<dbReference type="RefSeq" id="WP_002977822.1">
    <property type="nucleotide sequence ID" value="NZ_CP068486.1"/>
</dbReference>
<dbReference type="KEGG" id="cgle:NCTC11432_01760"/>
<keyword evidence="3" id="KW-0413">Isomerase</keyword>
<evidence type="ECO:0000256" key="1">
    <source>
        <dbReference type="SAM" id="SignalP"/>
    </source>
</evidence>
<feature type="domain" description="SnoaL-like" evidence="2">
    <location>
        <begin position="196"/>
        <end position="303"/>
    </location>
</feature>
<dbReference type="GO" id="GO:0016853">
    <property type="term" value="F:isomerase activity"/>
    <property type="evidence" value="ECO:0007669"/>
    <property type="project" value="UniProtKB-KW"/>
</dbReference>
<feature type="chain" id="PRO_5018779687" evidence="1">
    <location>
        <begin position="23"/>
        <end position="325"/>
    </location>
</feature>
<keyword evidence="1" id="KW-0732">Signal</keyword>
<organism evidence="3 4">
    <name type="scientific">Chryseobacterium gleum</name>
    <name type="common">Flavobacterium gleum</name>
    <dbReference type="NCBI Taxonomy" id="250"/>
    <lineage>
        <taxon>Bacteria</taxon>
        <taxon>Pseudomonadati</taxon>
        <taxon>Bacteroidota</taxon>
        <taxon>Flavobacteriia</taxon>
        <taxon>Flavobacteriales</taxon>
        <taxon>Weeksellaceae</taxon>
        <taxon>Chryseobacterium group</taxon>
        <taxon>Chryseobacterium</taxon>
    </lineage>
</organism>
<dbReference type="GeneID" id="93021118"/>
<dbReference type="STRING" id="525257.HMPREF0204_12699"/>
<sequence>MKNKIIITATLLIFINITNMKAQEKPAIQKQKNMNNTDLATLRKNKVITYFKKVDEGQFDEEYFNLYTDDVEMYYPKFGFEKGKNGIMNFGKVMGAHLQSLSHDIDNFKYVISNHSIVVEGTERGITRSGKEWPDYKTSHGKFCNVFEFEDEFIKRIHVYVDPDFTSEDADRVNIFKNPLLDINKKSIKTTKQVVDEFFALQSGKKEGNIMDLFSDHVDWDLPGNKQKFPWTGKRQTKKEIEEFFKELYSNVKPEKFEIDFIAVNGENATATGHLSSKILAYNKVFSTEFVVIFKVVHGKIVKYHFIEDSYKLNEEMQSKVIKVQ</sequence>
<reference evidence="3 4" key="1">
    <citation type="submission" date="2018-12" db="EMBL/GenBank/DDBJ databases">
        <authorList>
            <consortium name="Pathogen Informatics"/>
        </authorList>
    </citation>
    <scope>NUCLEOTIDE SEQUENCE [LARGE SCALE GENOMIC DNA]</scope>
    <source>
        <strain evidence="3 4">NCTC11432</strain>
    </source>
</reference>
<protein>
    <submittedName>
        <fullName evidence="3">Ketosteroid isomerase-related protein</fullName>
    </submittedName>
</protein>
<evidence type="ECO:0000313" key="4">
    <source>
        <dbReference type="Proteomes" id="UP000279227"/>
    </source>
</evidence>
<gene>
    <name evidence="3" type="ORF">NCTC11432_01760</name>
</gene>
<feature type="signal peptide" evidence="1">
    <location>
        <begin position="1"/>
        <end position="22"/>
    </location>
</feature>
<dbReference type="Pfam" id="PF12680">
    <property type="entry name" value="SnoaL_2"/>
    <property type="match status" value="1"/>
</dbReference>
<evidence type="ECO:0000313" key="3">
    <source>
        <dbReference type="EMBL" id="VEE06666.1"/>
    </source>
</evidence>